<feature type="compositionally biased region" description="Low complexity" evidence="1">
    <location>
        <begin position="257"/>
        <end position="271"/>
    </location>
</feature>
<gene>
    <name evidence="2" type="ORF">I2I05_06270</name>
</gene>
<sequence length="277" mass="31944">MDFKYFLKERKNNLVYLRYKLIVLAGMGFEKQYKYFPDAVFEKHIFKIKLNRIKWAHSTKIVTAPRMLVNGEWDIHSKMPVHDFLRKNDSCNTIFQIYSEGLPFQESDQYKSMKRYIDSGIIGPGWQARGCKSVQDIDMYFKRLEKHFDNIKRNGYKAQSELGSNRFHDELTVSIDRNGEFHKQEGEGHHRLAIAVLLNIPTVPVAIKRIHKNWAKEQFKKHKADLLTSLKKSLAASSDDAASYWLSTHTSEGIAAQSAASQSSQFSASLSWPYSAG</sequence>
<organism evidence="2 3">
    <name type="scientific">Hymenobacter jeongseonensis</name>
    <dbReference type="NCBI Taxonomy" id="2791027"/>
    <lineage>
        <taxon>Bacteria</taxon>
        <taxon>Pseudomonadati</taxon>
        <taxon>Bacteroidota</taxon>
        <taxon>Cytophagia</taxon>
        <taxon>Cytophagales</taxon>
        <taxon>Hymenobacteraceae</taxon>
        <taxon>Hymenobacter</taxon>
    </lineage>
</organism>
<dbReference type="EMBL" id="JADQDQ010000002">
    <property type="protein sequence ID" value="MBF9236996.1"/>
    <property type="molecule type" value="Genomic_DNA"/>
</dbReference>
<accession>A0ABS0IF63</accession>
<evidence type="ECO:0000313" key="2">
    <source>
        <dbReference type="EMBL" id="MBF9236996.1"/>
    </source>
</evidence>
<protein>
    <submittedName>
        <fullName evidence="2">Uncharacterized protein</fullName>
    </submittedName>
</protein>
<proteinExistence type="predicted"/>
<feature type="region of interest" description="Disordered" evidence="1">
    <location>
        <begin position="257"/>
        <end position="277"/>
    </location>
</feature>
<name>A0ABS0IF63_9BACT</name>
<dbReference type="RefSeq" id="WP_196281361.1">
    <property type="nucleotide sequence ID" value="NZ_JADQDQ010000002.1"/>
</dbReference>
<evidence type="ECO:0000256" key="1">
    <source>
        <dbReference type="SAM" id="MobiDB-lite"/>
    </source>
</evidence>
<evidence type="ECO:0000313" key="3">
    <source>
        <dbReference type="Proteomes" id="UP000597617"/>
    </source>
</evidence>
<dbReference type="Proteomes" id="UP000597617">
    <property type="component" value="Unassembled WGS sequence"/>
</dbReference>
<keyword evidence="3" id="KW-1185">Reference proteome</keyword>
<comment type="caution">
    <text evidence="2">The sequence shown here is derived from an EMBL/GenBank/DDBJ whole genome shotgun (WGS) entry which is preliminary data.</text>
</comment>
<reference evidence="2 3" key="1">
    <citation type="submission" date="2020-11" db="EMBL/GenBank/DDBJ databases">
        <authorList>
            <person name="Kim M.K."/>
        </authorList>
    </citation>
    <scope>NUCLEOTIDE SEQUENCE [LARGE SCALE GENOMIC DNA]</scope>
    <source>
        <strain evidence="2 3">BT683</strain>
    </source>
</reference>